<organism evidence="2 3">
    <name type="scientific">Ceratopteris richardii</name>
    <name type="common">Triangle waterfern</name>
    <dbReference type="NCBI Taxonomy" id="49495"/>
    <lineage>
        <taxon>Eukaryota</taxon>
        <taxon>Viridiplantae</taxon>
        <taxon>Streptophyta</taxon>
        <taxon>Embryophyta</taxon>
        <taxon>Tracheophyta</taxon>
        <taxon>Polypodiopsida</taxon>
        <taxon>Polypodiidae</taxon>
        <taxon>Polypodiales</taxon>
        <taxon>Pteridineae</taxon>
        <taxon>Pteridaceae</taxon>
        <taxon>Parkerioideae</taxon>
        <taxon>Ceratopteris</taxon>
    </lineage>
</organism>
<feature type="compositionally biased region" description="Polar residues" evidence="1">
    <location>
        <begin position="210"/>
        <end position="233"/>
    </location>
</feature>
<evidence type="ECO:0000313" key="3">
    <source>
        <dbReference type="Proteomes" id="UP000825935"/>
    </source>
</evidence>
<protein>
    <submittedName>
        <fullName evidence="2">Uncharacterized protein</fullName>
    </submittedName>
</protein>
<feature type="region of interest" description="Disordered" evidence="1">
    <location>
        <begin position="297"/>
        <end position="354"/>
    </location>
</feature>
<feature type="compositionally biased region" description="Low complexity" evidence="1">
    <location>
        <begin position="318"/>
        <end position="344"/>
    </location>
</feature>
<accession>A0A8T2U8S8</accession>
<name>A0A8T2U8S8_CERRI</name>
<evidence type="ECO:0000313" key="2">
    <source>
        <dbReference type="EMBL" id="KAH7429995.1"/>
    </source>
</evidence>
<feature type="compositionally biased region" description="Basic and acidic residues" evidence="1">
    <location>
        <begin position="234"/>
        <end position="245"/>
    </location>
</feature>
<evidence type="ECO:0000256" key="1">
    <source>
        <dbReference type="SAM" id="MobiDB-lite"/>
    </source>
</evidence>
<dbReference type="EMBL" id="CM035414">
    <property type="protein sequence ID" value="KAH7429995.1"/>
    <property type="molecule type" value="Genomic_DNA"/>
</dbReference>
<comment type="caution">
    <text evidence="2">The sequence shown here is derived from an EMBL/GenBank/DDBJ whole genome shotgun (WGS) entry which is preliminary data.</text>
</comment>
<feature type="compositionally biased region" description="Polar residues" evidence="1">
    <location>
        <begin position="297"/>
        <end position="308"/>
    </location>
</feature>
<reference evidence="2" key="1">
    <citation type="submission" date="2021-08" db="EMBL/GenBank/DDBJ databases">
        <title>WGS assembly of Ceratopteris richardii.</title>
        <authorList>
            <person name="Marchant D.B."/>
            <person name="Chen G."/>
            <person name="Jenkins J."/>
            <person name="Shu S."/>
            <person name="Leebens-Mack J."/>
            <person name="Grimwood J."/>
            <person name="Schmutz J."/>
            <person name="Soltis P."/>
            <person name="Soltis D."/>
            <person name="Chen Z.-H."/>
        </authorList>
    </citation>
    <scope>NUCLEOTIDE SEQUENCE</scope>
    <source>
        <strain evidence="2">Whitten #5841</strain>
        <tissue evidence="2">Leaf</tissue>
    </source>
</reference>
<gene>
    <name evidence="2" type="ORF">KP509_09G077800</name>
</gene>
<dbReference type="AlphaFoldDB" id="A0A8T2U8S8"/>
<feature type="compositionally biased region" description="Basic and acidic residues" evidence="1">
    <location>
        <begin position="192"/>
        <end position="208"/>
    </location>
</feature>
<feature type="compositionally biased region" description="Polar residues" evidence="1">
    <location>
        <begin position="141"/>
        <end position="160"/>
    </location>
</feature>
<proteinExistence type="predicted"/>
<feature type="region of interest" description="Disordered" evidence="1">
    <location>
        <begin position="141"/>
        <end position="162"/>
    </location>
</feature>
<dbReference type="Proteomes" id="UP000825935">
    <property type="component" value="Chromosome 9"/>
</dbReference>
<feature type="region of interest" description="Disordered" evidence="1">
    <location>
        <begin position="192"/>
        <end position="258"/>
    </location>
</feature>
<keyword evidence="3" id="KW-1185">Reference proteome</keyword>
<dbReference type="OrthoDB" id="10635272at2759"/>
<sequence length="354" mass="38109">MAIDVDQALRTLRLPPPVSYNSLAENVKAELRRRVALNCGPNLQPVTCPVCLSSSFIKFRYFNNRNALGKLPARFQCSNPQTCRDIEFTLHPGLGPPVIAQRCLPMVAAARSSIQSVKGTSTERPDLTARVAVPGKGTVQVGNKRTGTGKTKNVISSSRPSAALRDGASMSCVKGKGMSATDSSNVTCGRLEERRRSELSDQVFDRVSSHPGQRNQISTQRFAQNKGTGTTRSTDPKRKLQDEIGRNSSASKAARIEKSNADANADVLTVRKSLNSNSRDNTVKKIMIRIPMKPASQNLASAQSTGTENLLHDRDGASSTSSDSDSLSSDSTCSCSSSCSFCYTDDSEASIQKE</sequence>